<keyword evidence="2" id="KW-0597">Phosphoprotein</keyword>
<proteinExistence type="predicted"/>
<keyword evidence="1" id="KW-0596">Phosphopantetheine</keyword>
<dbReference type="PROSITE" id="PS50075">
    <property type="entry name" value="CARRIER"/>
    <property type="match status" value="1"/>
</dbReference>
<dbReference type="SUPFAM" id="SSF56801">
    <property type="entry name" value="Acetyl-CoA synthetase-like"/>
    <property type="match status" value="1"/>
</dbReference>
<feature type="domain" description="Carrier" evidence="4">
    <location>
        <begin position="602"/>
        <end position="683"/>
    </location>
</feature>
<dbReference type="Pfam" id="PF00550">
    <property type="entry name" value="PP-binding"/>
    <property type="match status" value="1"/>
</dbReference>
<evidence type="ECO:0000256" key="1">
    <source>
        <dbReference type="ARBA" id="ARBA00022450"/>
    </source>
</evidence>
<keyword evidence="6" id="KW-1185">Reference proteome</keyword>
<dbReference type="InterPro" id="IPR036736">
    <property type="entry name" value="ACP-like_sf"/>
</dbReference>
<comment type="caution">
    <text evidence="5">The sequence shown here is derived from an EMBL/GenBank/DDBJ whole genome shotgun (WGS) entry which is preliminary data.</text>
</comment>
<dbReference type="Gene3D" id="3.40.50.1820">
    <property type="entry name" value="alpha/beta hydrolase"/>
    <property type="match status" value="1"/>
</dbReference>
<dbReference type="InterPro" id="IPR009081">
    <property type="entry name" value="PP-bd_ACP"/>
</dbReference>
<dbReference type="PANTHER" id="PTHR45527:SF1">
    <property type="entry name" value="FATTY ACID SYNTHASE"/>
    <property type="match status" value="1"/>
</dbReference>
<evidence type="ECO:0000313" key="5">
    <source>
        <dbReference type="EMBL" id="MBM0274282.1"/>
    </source>
</evidence>
<evidence type="ECO:0000313" key="6">
    <source>
        <dbReference type="Proteomes" id="UP000622245"/>
    </source>
</evidence>
<dbReference type="EMBL" id="JAEVHL010000004">
    <property type="protein sequence ID" value="MBM0274282.1"/>
    <property type="molecule type" value="Genomic_DNA"/>
</dbReference>
<reference evidence="5 6" key="1">
    <citation type="submission" date="2021-01" db="EMBL/GenBank/DDBJ databases">
        <title>Draft genome sequence of Micromonospora sp. strain STR1s_6.</title>
        <authorList>
            <person name="Karlyshev A."/>
            <person name="Jawad R."/>
        </authorList>
    </citation>
    <scope>NUCLEOTIDE SEQUENCE [LARGE SCALE GENOMIC DNA]</scope>
    <source>
        <strain evidence="5 6">STR1S-6</strain>
    </source>
</reference>
<dbReference type="SUPFAM" id="SSF47336">
    <property type="entry name" value="ACP-like"/>
    <property type="match status" value="1"/>
</dbReference>
<dbReference type="Proteomes" id="UP000622245">
    <property type="component" value="Unassembled WGS sequence"/>
</dbReference>
<dbReference type="RefSeq" id="WP_203146708.1">
    <property type="nucleotide sequence ID" value="NZ_JAEVHL010000004.1"/>
</dbReference>
<dbReference type="Gene3D" id="3.90.820.10">
    <property type="entry name" value="Structural Genomics, Unknown Function 30-nov-00 1gh9 Mol_id"/>
    <property type="match status" value="1"/>
</dbReference>
<evidence type="ECO:0000256" key="3">
    <source>
        <dbReference type="SAM" id="MobiDB-lite"/>
    </source>
</evidence>
<dbReference type="Pfam" id="PF03621">
    <property type="entry name" value="MbtH"/>
    <property type="match status" value="1"/>
</dbReference>
<dbReference type="PROSITE" id="PS00455">
    <property type="entry name" value="AMP_BINDING"/>
    <property type="match status" value="1"/>
</dbReference>
<protein>
    <submittedName>
        <fullName evidence="5">Amino acid adenylation domain-containing protein</fullName>
    </submittedName>
</protein>
<dbReference type="CDD" id="cd05930">
    <property type="entry name" value="A_NRPS"/>
    <property type="match status" value="1"/>
</dbReference>
<dbReference type="InterPro" id="IPR029058">
    <property type="entry name" value="AB_hydrolase_fold"/>
</dbReference>
<dbReference type="InterPro" id="IPR000873">
    <property type="entry name" value="AMP-dep_synth/lig_dom"/>
</dbReference>
<dbReference type="InterPro" id="IPR045851">
    <property type="entry name" value="AMP-bd_C_sf"/>
</dbReference>
<dbReference type="InterPro" id="IPR020845">
    <property type="entry name" value="AMP-binding_CS"/>
</dbReference>
<dbReference type="SMART" id="SM00923">
    <property type="entry name" value="MbtH"/>
    <property type="match status" value="1"/>
</dbReference>
<accession>A0ABS1YA57</accession>
<dbReference type="InterPro" id="IPR010071">
    <property type="entry name" value="AA_adenyl_dom"/>
</dbReference>
<name>A0ABS1YA57_9ACTN</name>
<sequence length="683" mass="72607">MALWDGYDETLFEVVGNSEGQLSLWPRERQRPGGWDPVGFAGSRRECLDAIRTTWREGAGGRVAGPRLPRDGRPDRPAVALDAGASHASGPDRPVADLSITALIRSRALAPDAAAVIDGARVLTRAEVLDTSERWARVLVEAGCAREAPVAVVLPRGADALLAILAVLDAGGAYVPISADAAADQIEAIIKDCGAPIVITADRLLGQLSPVADVVLTPSTIASRAAAAEATPQPATGRDLAYIFYTSGTTGAPKGVEGTHRQLVNYALWCREAFAHRPDEVTFLSASLFFLGSLTTIFTPLVSGWPIVVVPDGASTDTLADVARQTSGGLLKLTPTHIRMLMARGVPAGGLARQLMVGSEPLTFSREIKQWMGADPQRVVVNHYGLTETHGCFCHWLTGTEEVGRNVPIGRPVDNLDAYIVDRDFVPVPVGEVGELLVGGPSIARGYRGQPDLTAERWVPHPWRADGARLLRTGDLARIDAEGVVTLLGRADRQVKIRGHRVEPAALEEALRTIVGVKEALVLPRLADGRARLDAYLLPEEGARVEPVAVRDALRRKFPPQWIPARMMVMAEFPVNANGKVDTRSLPEPPPVGEATDAAASGRWSRADRAVADAFCEVLKIDDIGLTDSFYDLGGDSQTAVEVAARLGQQLGRQVPPPSGEAATVRAYAQLVNSPAAAGAAAP</sequence>
<organism evidence="5 6">
    <name type="scientific">Micromonospora tarensis</name>
    <dbReference type="NCBI Taxonomy" id="2806100"/>
    <lineage>
        <taxon>Bacteria</taxon>
        <taxon>Bacillati</taxon>
        <taxon>Actinomycetota</taxon>
        <taxon>Actinomycetes</taxon>
        <taxon>Micromonosporales</taxon>
        <taxon>Micromonosporaceae</taxon>
        <taxon>Micromonospora</taxon>
    </lineage>
</organism>
<dbReference type="SMART" id="SM00823">
    <property type="entry name" value="PKS_PP"/>
    <property type="match status" value="1"/>
</dbReference>
<dbReference type="NCBIfam" id="TIGR01733">
    <property type="entry name" value="AA-adenyl-dom"/>
    <property type="match status" value="1"/>
</dbReference>
<evidence type="ECO:0000259" key="4">
    <source>
        <dbReference type="PROSITE" id="PS50075"/>
    </source>
</evidence>
<dbReference type="Gene3D" id="3.40.50.12780">
    <property type="entry name" value="N-terminal domain of ligase-like"/>
    <property type="match status" value="1"/>
</dbReference>
<dbReference type="InterPro" id="IPR038020">
    <property type="entry name" value="MbtH-like_sf"/>
</dbReference>
<evidence type="ECO:0000256" key="2">
    <source>
        <dbReference type="ARBA" id="ARBA00022553"/>
    </source>
</evidence>
<dbReference type="PANTHER" id="PTHR45527">
    <property type="entry name" value="NONRIBOSOMAL PEPTIDE SYNTHETASE"/>
    <property type="match status" value="1"/>
</dbReference>
<dbReference type="InterPro" id="IPR005153">
    <property type="entry name" value="MbtH-like_dom"/>
</dbReference>
<feature type="region of interest" description="Disordered" evidence="3">
    <location>
        <begin position="59"/>
        <end position="92"/>
    </location>
</feature>
<gene>
    <name evidence="5" type="ORF">JM949_01790</name>
</gene>
<dbReference type="InterPro" id="IPR042099">
    <property type="entry name" value="ANL_N_sf"/>
</dbReference>
<dbReference type="InterPro" id="IPR020806">
    <property type="entry name" value="PKS_PP-bd"/>
</dbReference>
<dbReference type="Pfam" id="PF00501">
    <property type="entry name" value="AMP-binding"/>
    <property type="match status" value="1"/>
</dbReference>
<dbReference type="Gene3D" id="3.30.300.30">
    <property type="match status" value="1"/>
</dbReference>
<dbReference type="SUPFAM" id="SSF160582">
    <property type="entry name" value="MbtH-like"/>
    <property type="match status" value="1"/>
</dbReference>